<reference evidence="1 2" key="1">
    <citation type="submission" date="2024-10" db="EMBL/GenBank/DDBJ databases">
        <title>Updated reference genomes for cyclostephanoid diatoms.</title>
        <authorList>
            <person name="Roberts W.R."/>
            <person name="Alverson A.J."/>
        </authorList>
    </citation>
    <scope>NUCLEOTIDE SEQUENCE [LARGE SCALE GENOMIC DNA]</scope>
    <source>
        <strain evidence="1 2">AJA232-27</strain>
    </source>
</reference>
<dbReference type="Proteomes" id="UP001530293">
    <property type="component" value="Unassembled WGS sequence"/>
</dbReference>
<organism evidence="1 2">
    <name type="scientific">Discostella pseudostelligera</name>
    <dbReference type="NCBI Taxonomy" id="259834"/>
    <lineage>
        <taxon>Eukaryota</taxon>
        <taxon>Sar</taxon>
        <taxon>Stramenopiles</taxon>
        <taxon>Ochrophyta</taxon>
        <taxon>Bacillariophyta</taxon>
        <taxon>Coscinodiscophyceae</taxon>
        <taxon>Thalassiosirophycidae</taxon>
        <taxon>Stephanodiscales</taxon>
        <taxon>Stephanodiscaceae</taxon>
        <taxon>Discostella</taxon>
    </lineage>
</organism>
<comment type="caution">
    <text evidence="1">The sequence shown here is derived from an EMBL/GenBank/DDBJ whole genome shotgun (WGS) entry which is preliminary data.</text>
</comment>
<proteinExistence type="predicted"/>
<evidence type="ECO:0000313" key="1">
    <source>
        <dbReference type="EMBL" id="KAL3756208.1"/>
    </source>
</evidence>
<accession>A0ABD3LXL7</accession>
<keyword evidence="2" id="KW-1185">Reference proteome</keyword>
<gene>
    <name evidence="1" type="ORF">ACHAWU_007159</name>
</gene>
<sequence length="692" mass="78697">MNYAEDRLDRRATAKVDTTSHDQLEYDLKRAHSVLNKYYASHRHRGCDTLPSSHADDDDVDEASPYISPSLRELRAAHELAGKTLRDCGQNRQAVFHFGMAWRASHWLENQRRRNYGTTFANTKTINDDNNTDEDSEWKSVGDYAQMCEFSGFPEIGVLALLFYRAGGCIEFDSIKIGIDESDKIQLHGCGCNMSDCGRSPCFVAFPYQSTDMDDILLSMDALFIDNNFDQTFPCALDLLAHLAHMTRKADIIDDPTEAMHEYLSKQQSIKNMPSVLRFWDNGSLEQSEHRRVLSPVLLLLLLKLLYSSPISGSFLQLACISIPYVAARFPLASPEGRMLAQRYKSHWAYYVFIRALVLGERVKKHRKDRVTGQIPVWDIVFCKESETLNEKQIIDEDKRVNKLDYYRQILWVCSAESSGLSLDQTPPLPCTIEHRISPLSSHHPIFVVGDSHVLSLAWQTIHIDTSKNAPHTGEQQNKLQIDRTAVPFPATGMKAWHVRPSTRFFTHYNLHACLKRLPLSGTRRTIILSAGEIDCREGIGGPLLQGYYRNCRDAVTRTVAEYLASLSDLAEAFQLQILVMPVSPHAYRSEKNGKSTGRARRRETMHLWNESLRRELINGRMSTTPQSTNDRCKYDRVFVLDYEEQLRHDSNSPVGYVLHPCFNADYTHVNSAIVPLIEDAILNCGCDLASL</sequence>
<protein>
    <submittedName>
        <fullName evidence="1">Uncharacterized protein</fullName>
    </submittedName>
</protein>
<dbReference type="AlphaFoldDB" id="A0ABD3LXL7"/>
<name>A0ABD3LXL7_9STRA</name>
<evidence type="ECO:0000313" key="2">
    <source>
        <dbReference type="Proteomes" id="UP001530293"/>
    </source>
</evidence>
<dbReference type="EMBL" id="JALLBG020000312">
    <property type="protein sequence ID" value="KAL3756208.1"/>
    <property type="molecule type" value="Genomic_DNA"/>
</dbReference>